<dbReference type="AlphaFoldDB" id="A0A6A5XPB1"/>
<dbReference type="Proteomes" id="UP000799778">
    <property type="component" value="Unassembled WGS sequence"/>
</dbReference>
<accession>A0A6A5XPB1</accession>
<evidence type="ECO:0008006" key="3">
    <source>
        <dbReference type="Google" id="ProtNLM"/>
    </source>
</evidence>
<sequence length="838" mass="95398">MPTALDRLLASPSAIRALRSLVANSELPSISSPTARCCFSSSASASVPSSSSNGASKNATLKTNRLVKALPKSGPSGAVLIRHVPSQQGLVHELQNSLWPRIELREGVERVQSLARTILYVERVYGANGIRVFWTQLVLRGHQLPTTDTPESKVLWTTLLRNPHLVEPVIDHAAHILSATGNIYPHLYLSCMLHWLPQASNLALDYHHRMLVKLHIRRLPLLELLGEGVGHNLGALKALMLIYKTSNERNIYDAIVPFLCDRGQIWLAHRWHVSCTQRGDLPSESTLLHPIVRLFFTGFPPKDQVESGDHVIEKRGSSHNQLEDGRIGNPVYDQDLLRRLAGRKTAHVRFDDAFCARLFATRAFTPASIIQGLVMLGVNEIGPQAVRMLGLRAESLEELHNSLSGLKQAGIALKGCVFSLAVEKFTMDGRYELVKSILDSDQHPDVYDDRDMQKKLLDFYLEQKDWTQTHRTLAILSLFHNDSNAESWNLVLQARIRQRDPSEIMRILQDMQAKELALSRESFMAIRDILRPRSIGKRPKLLQQYPFDDLRLVASIYIVMNEYGMVNIHPRSWTEVLRRFGKLQRMKELRRLVLWLLSWYAPRNDLRFASLSRPANFDAAHEKLLRVNPRHYYRKSFIPQSLDHPSHPIGQLFPKSFQQAIVTWGFRAGLLSNATLEQGLFSTNAAKRQYRRRFLRRGVMSRSDWSIGLKLLVELRDLGVPVHVDTVVKALQMQFINLFGRGHSNVKANRIMALANTKAYDDYVREVNEIWGGPLFCETRLLDETTERRLSWHPRLSREASWHLFKSLGKTWAVSGHDKAIEAVDKSDLELIVYKSSV</sequence>
<evidence type="ECO:0000313" key="1">
    <source>
        <dbReference type="EMBL" id="KAF2014601.1"/>
    </source>
</evidence>
<dbReference type="RefSeq" id="XP_033382940.1">
    <property type="nucleotide sequence ID" value="XM_033528272.1"/>
</dbReference>
<dbReference type="GeneID" id="54285669"/>
<organism evidence="1 2">
    <name type="scientific">Aaosphaeria arxii CBS 175.79</name>
    <dbReference type="NCBI Taxonomy" id="1450172"/>
    <lineage>
        <taxon>Eukaryota</taxon>
        <taxon>Fungi</taxon>
        <taxon>Dikarya</taxon>
        <taxon>Ascomycota</taxon>
        <taxon>Pezizomycotina</taxon>
        <taxon>Dothideomycetes</taxon>
        <taxon>Pleosporomycetidae</taxon>
        <taxon>Pleosporales</taxon>
        <taxon>Pleosporales incertae sedis</taxon>
        <taxon>Aaosphaeria</taxon>
    </lineage>
</organism>
<dbReference type="OrthoDB" id="5366531at2759"/>
<evidence type="ECO:0000313" key="2">
    <source>
        <dbReference type="Proteomes" id="UP000799778"/>
    </source>
</evidence>
<protein>
    <recommendedName>
        <fullName evidence="3">Pentatricopeptide repeat domain-containing protein</fullName>
    </recommendedName>
</protein>
<dbReference type="EMBL" id="ML978070">
    <property type="protein sequence ID" value="KAF2014601.1"/>
    <property type="molecule type" value="Genomic_DNA"/>
</dbReference>
<reference evidence="1" key="1">
    <citation type="journal article" date="2020" name="Stud. Mycol.">
        <title>101 Dothideomycetes genomes: a test case for predicting lifestyles and emergence of pathogens.</title>
        <authorList>
            <person name="Haridas S."/>
            <person name="Albert R."/>
            <person name="Binder M."/>
            <person name="Bloem J."/>
            <person name="Labutti K."/>
            <person name="Salamov A."/>
            <person name="Andreopoulos B."/>
            <person name="Baker S."/>
            <person name="Barry K."/>
            <person name="Bills G."/>
            <person name="Bluhm B."/>
            <person name="Cannon C."/>
            <person name="Castanera R."/>
            <person name="Culley D."/>
            <person name="Daum C."/>
            <person name="Ezra D."/>
            <person name="Gonzalez J."/>
            <person name="Henrissat B."/>
            <person name="Kuo A."/>
            <person name="Liang C."/>
            <person name="Lipzen A."/>
            <person name="Lutzoni F."/>
            <person name="Magnuson J."/>
            <person name="Mondo S."/>
            <person name="Nolan M."/>
            <person name="Ohm R."/>
            <person name="Pangilinan J."/>
            <person name="Park H.-J."/>
            <person name="Ramirez L."/>
            <person name="Alfaro M."/>
            <person name="Sun H."/>
            <person name="Tritt A."/>
            <person name="Yoshinaga Y."/>
            <person name="Zwiers L.-H."/>
            <person name="Turgeon B."/>
            <person name="Goodwin S."/>
            <person name="Spatafora J."/>
            <person name="Crous P."/>
            <person name="Grigoriev I."/>
        </authorList>
    </citation>
    <scope>NUCLEOTIDE SEQUENCE</scope>
    <source>
        <strain evidence="1">CBS 175.79</strain>
    </source>
</reference>
<name>A0A6A5XPB1_9PLEO</name>
<keyword evidence="2" id="KW-1185">Reference proteome</keyword>
<proteinExistence type="predicted"/>
<gene>
    <name evidence="1" type="ORF">BU24DRAFT_423515</name>
</gene>